<gene>
    <name evidence="1" type="ORF">B7O98_03265</name>
</gene>
<dbReference type="InterPro" id="IPR002763">
    <property type="entry name" value="DUF72"/>
</dbReference>
<dbReference type="EMBL" id="NBVN01000002">
    <property type="protein sequence ID" value="PUA33719.1"/>
    <property type="molecule type" value="Genomic_DNA"/>
</dbReference>
<accession>A0A2R7Y8S3</accession>
<sequence length="231" mass="27469">MTFNCVELQDTFYNPPDVEKMKALMKEAPEGFKFSMKAWQAITHPPNMMTWRRSKFKPPKEAWNRYGYLKPTKENFEAWALIDKAANALSVTYVVIQLPPTFKYIDENVSNVREFLSTIGSTRYRIGMEFRGDWVEHRLELRKLLNDYSNVTHVVDPFRWFPPETSGEYYFRLHGIGGSEVNYRYKYTQDDLLRLNNMLKALHDAKEIYVMFNNVYMKEDALNFIKILKQQ</sequence>
<dbReference type="InterPro" id="IPR036520">
    <property type="entry name" value="UPF0759_sf"/>
</dbReference>
<dbReference type="PANTHER" id="PTHR30348">
    <property type="entry name" value="UNCHARACTERIZED PROTEIN YECE"/>
    <property type="match status" value="1"/>
</dbReference>
<dbReference type="Proteomes" id="UP000244093">
    <property type="component" value="Unassembled WGS sequence"/>
</dbReference>
<organism evidence="1 2">
    <name type="scientific">Zestosphaera tikiterensis</name>
    <dbReference type="NCBI Taxonomy" id="1973259"/>
    <lineage>
        <taxon>Archaea</taxon>
        <taxon>Thermoproteota</taxon>
        <taxon>Thermoprotei</taxon>
        <taxon>Desulfurococcales</taxon>
        <taxon>Desulfurococcaceae</taxon>
        <taxon>Zestosphaera</taxon>
    </lineage>
</organism>
<dbReference type="SUPFAM" id="SSF117396">
    <property type="entry name" value="TM1631-like"/>
    <property type="match status" value="1"/>
</dbReference>
<comment type="caution">
    <text evidence="1">The sequence shown here is derived from an EMBL/GenBank/DDBJ whole genome shotgun (WGS) entry which is preliminary data.</text>
</comment>
<dbReference type="AlphaFoldDB" id="A0A2R7Y8S3"/>
<reference evidence="1 2" key="1">
    <citation type="journal article" date="2018" name="Syst. Appl. Microbiol.">
        <title>A new symbiotic nanoarchaeote (Candidatus Nanoclepta minutus) and its host (Zestosphaera tikiterensis gen. nov., sp. nov.) from a New Zealand hot spring.</title>
        <authorList>
            <person name="St John E."/>
            <person name="Liu Y."/>
            <person name="Podar M."/>
            <person name="Stott M.B."/>
            <person name="Meneghin J."/>
            <person name="Chen Z."/>
            <person name="Lagutin K."/>
            <person name="Mitchell K."/>
            <person name="Reysenbach A.L."/>
        </authorList>
    </citation>
    <scope>NUCLEOTIDE SEQUENCE [LARGE SCALE GENOMIC DNA]</scope>
    <source>
        <strain evidence="1">NZ3</strain>
    </source>
</reference>
<protein>
    <recommendedName>
        <fullName evidence="3">DUF72 domain-containing protein</fullName>
    </recommendedName>
</protein>
<name>A0A2R7Y8S3_9CREN</name>
<dbReference type="Gene3D" id="3.20.20.410">
    <property type="entry name" value="Protein of unknown function UPF0759"/>
    <property type="match status" value="1"/>
</dbReference>
<dbReference type="PANTHER" id="PTHR30348:SF4">
    <property type="entry name" value="DUF72 DOMAIN-CONTAINING PROTEIN"/>
    <property type="match status" value="1"/>
</dbReference>
<evidence type="ECO:0000313" key="2">
    <source>
        <dbReference type="Proteomes" id="UP000244093"/>
    </source>
</evidence>
<evidence type="ECO:0000313" key="1">
    <source>
        <dbReference type="EMBL" id="PUA33719.1"/>
    </source>
</evidence>
<dbReference type="Pfam" id="PF01904">
    <property type="entry name" value="DUF72"/>
    <property type="match status" value="1"/>
</dbReference>
<proteinExistence type="predicted"/>
<evidence type="ECO:0008006" key="3">
    <source>
        <dbReference type="Google" id="ProtNLM"/>
    </source>
</evidence>